<reference evidence="1" key="2">
    <citation type="submission" date="2023-05" db="EMBL/GenBank/DDBJ databases">
        <authorList>
            <consortium name="Lawrence Berkeley National Laboratory"/>
            <person name="Steindorff A."/>
            <person name="Hensen N."/>
            <person name="Bonometti L."/>
            <person name="Westerberg I."/>
            <person name="Brannstrom I.O."/>
            <person name="Guillou S."/>
            <person name="Cros-Aarteil S."/>
            <person name="Calhoun S."/>
            <person name="Haridas S."/>
            <person name="Kuo A."/>
            <person name="Mondo S."/>
            <person name="Pangilinan J."/>
            <person name="Riley R."/>
            <person name="Labutti K."/>
            <person name="Andreopoulos B."/>
            <person name="Lipzen A."/>
            <person name="Chen C."/>
            <person name="Yanf M."/>
            <person name="Daum C."/>
            <person name="Ng V."/>
            <person name="Clum A."/>
            <person name="Ohm R."/>
            <person name="Martin F."/>
            <person name="Silar P."/>
            <person name="Natvig D."/>
            <person name="Lalanne C."/>
            <person name="Gautier V."/>
            <person name="Ament-Velasquez S.L."/>
            <person name="Kruys A."/>
            <person name="Hutchinson M.I."/>
            <person name="Powell A.J."/>
            <person name="Barry K."/>
            <person name="Miller A.N."/>
            <person name="Grigoriev I.V."/>
            <person name="Debuchy R."/>
            <person name="Gladieux P."/>
            <person name="Thoren M.H."/>
            <person name="Johannesson H."/>
        </authorList>
    </citation>
    <scope>NUCLEOTIDE SEQUENCE</scope>
    <source>
        <strain evidence="1">CBS 990.96</strain>
    </source>
</reference>
<keyword evidence="2" id="KW-1185">Reference proteome</keyword>
<gene>
    <name evidence="1" type="ORF">QBC38DRAFT_275462</name>
</gene>
<dbReference type="EMBL" id="MU865295">
    <property type="protein sequence ID" value="KAK4230945.1"/>
    <property type="molecule type" value="Genomic_DNA"/>
</dbReference>
<evidence type="ECO:0000313" key="2">
    <source>
        <dbReference type="Proteomes" id="UP001301958"/>
    </source>
</evidence>
<reference evidence="1" key="1">
    <citation type="journal article" date="2023" name="Mol. Phylogenet. Evol.">
        <title>Genome-scale phylogeny and comparative genomics of the fungal order Sordariales.</title>
        <authorList>
            <person name="Hensen N."/>
            <person name="Bonometti L."/>
            <person name="Westerberg I."/>
            <person name="Brannstrom I.O."/>
            <person name="Guillou S."/>
            <person name="Cros-Aarteil S."/>
            <person name="Calhoun S."/>
            <person name="Haridas S."/>
            <person name="Kuo A."/>
            <person name="Mondo S."/>
            <person name="Pangilinan J."/>
            <person name="Riley R."/>
            <person name="LaButti K."/>
            <person name="Andreopoulos B."/>
            <person name="Lipzen A."/>
            <person name="Chen C."/>
            <person name="Yan M."/>
            <person name="Daum C."/>
            <person name="Ng V."/>
            <person name="Clum A."/>
            <person name="Steindorff A."/>
            <person name="Ohm R.A."/>
            <person name="Martin F."/>
            <person name="Silar P."/>
            <person name="Natvig D.O."/>
            <person name="Lalanne C."/>
            <person name="Gautier V."/>
            <person name="Ament-Velasquez S.L."/>
            <person name="Kruys A."/>
            <person name="Hutchinson M.I."/>
            <person name="Powell A.J."/>
            <person name="Barry K."/>
            <person name="Miller A.N."/>
            <person name="Grigoriev I.V."/>
            <person name="Debuchy R."/>
            <person name="Gladieux P."/>
            <person name="Hiltunen Thoren M."/>
            <person name="Johannesson H."/>
        </authorList>
    </citation>
    <scope>NUCLEOTIDE SEQUENCE</scope>
    <source>
        <strain evidence="1">CBS 990.96</strain>
    </source>
</reference>
<name>A0AAN7H7D0_9PEZI</name>
<comment type="caution">
    <text evidence="1">The sequence shown here is derived from an EMBL/GenBank/DDBJ whole genome shotgun (WGS) entry which is preliminary data.</text>
</comment>
<proteinExistence type="predicted"/>
<accession>A0AAN7H7D0</accession>
<dbReference type="AlphaFoldDB" id="A0AAN7H7D0"/>
<protein>
    <submittedName>
        <fullName evidence="1">Uncharacterized protein</fullName>
    </submittedName>
</protein>
<sequence length="108" mass="12571">MTRYILYVYACTITEKKSQGGRAVIVLLAPTTTTTTIQFIKKPNKYTTKENEKFFGYPTETAYSFFFGSFVFRRCSLVSGERKKKQAAGMKGNHLCMYKQHNFFLYRT</sequence>
<evidence type="ECO:0000313" key="1">
    <source>
        <dbReference type="EMBL" id="KAK4230945.1"/>
    </source>
</evidence>
<dbReference type="Proteomes" id="UP001301958">
    <property type="component" value="Unassembled WGS sequence"/>
</dbReference>
<organism evidence="1 2">
    <name type="scientific">Podospora fimiseda</name>
    <dbReference type="NCBI Taxonomy" id="252190"/>
    <lineage>
        <taxon>Eukaryota</taxon>
        <taxon>Fungi</taxon>
        <taxon>Dikarya</taxon>
        <taxon>Ascomycota</taxon>
        <taxon>Pezizomycotina</taxon>
        <taxon>Sordariomycetes</taxon>
        <taxon>Sordariomycetidae</taxon>
        <taxon>Sordariales</taxon>
        <taxon>Podosporaceae</taxon>
        <taxon>Podospora</taxon>
    </lineage>
</organism>